<protein>
    <recommendedName>
        <fullName evidence="8">Glutamate 5-kinase</fullName>
        <ecNumber evidence="8">2.7.2.11</ecNumber>
    </recommendedName>
    <alternativeName>
        <fullName evidence="8">Gamma-glutamyl kinase</fullName>
        <shortName evidence="8">GK</shortName>
    </alternativeName>
</protein>
<dbReference type="PRINTS" id="PR00474">
    <property type="entry name" value="GLU5KINASE"/>
</dbReference>
<dbReference type="PROSITE" id="PS50890">
    <property type="entry name" value="PUA"/>
    <property type="match status" value="1"/>
</dbReference>
<dbReference type="CDD" id="cd04242">
    <property type="entry name" value="AAK_G5K_ProB"/>
    <property type="match status" value="1"/>
</dbReference>
<dbReference type="SMART" id="SM00359">
    <property type="entry name" value="PUA"/>
    <property type="match status" value="1"/>
</dbReference>
<dbReference type="GO" id="GO:0005524">
    <property type="term" value="F:ATP binding"/>
    <property type="evidence" value="ECO:0007669"/>
    <property type="project" value="UniProtKB-KW"/>
</dbReference>
<comment type="subcellular location">
    <subcellularLocation>
        <location evidence="8">Cytoplasm</location>
    </subcellularLocation>
</comment>
<accession>A0A517T8F5</accession>
<dbReference type="FunFam" id="3.40.1160.10:FF:000018">
    <property type="entry name" value="Glutamate 5-kinase"/>
    <property type="match status" value="1"/>
</dbReference>
<feature type="domain" description="PUA" evidence="9">
    <location>
        <begin position="285"/>
        <end position="368"/>
    </location>
</feature>
<dbReference type="InterPro" id="IPR036393">
    <property type="entry name" value="AceGlu_kinase-like_sf"/>
</dbReference>
<dbReference type="GO" id="GO:0003723">
    <property type="term" value="F:RNA binding"/>
    <property type="evidence" value="ECO:0007669"/>
    <property type="project" value="InterPro"/>
</dbReference>
<dbReference type="PANTHER" id="PTHR43654:SF1">
    <property type="entry name" value="ISOPENTENYL PHOSPHATE KINASE"/>
    <property type="match status" value="1"/>
</dbReference>
<keyword evidence="1 8" id="KW-0963">Cytoplasm</keyword>
<evidence type="ECO:0000256" key="4">
    <source>
        <dbReference type="ARBA" id="ARBA00022679"/>
    </source>
</evidence>
<dbReference type="GO" id="GO:0005829">
    <property type="term" value="C:cytosol"/>
    <property type="evidence" value="ECO:0007669"/>
    <property type="project" value="TreeGrafter"/>
</dbReference>
<dbReference type="EMBL" id="CP036316">
    <property type="protein sequence ID" value="QDT64653.1"/>
    <property type="molecule type" value="Genomic_DNA"/>
</dbReference>
<dbReference type="RefSeq" id="WP_145262007.1">
    <property type="nucleotide sequence ID" value="NZ_CP036316.1"/>
</dbReference>
<dbReference type="KEGG" id="chya:V22_18930"/>
<dbReference type="InterPro" id="IPR005715">
    <property type="entry name" value="Glu_5kinase/COase_Synthase"/>
</dbReference>
<dbReference type="InterPro" id="IPR041739">
    <property type="entry name" value="G5K_ProB"/>
</dbReference>
<evidence type="ECO:0000256" key="7">
    <source>
        <dbReference type="ARBA" id="ARBA00022840"/>
    </source>
</evidence>
<dbReference type="GO" id="GO:0055129">
    <property type="term" value="P:L-proline biosynthetic process"/>
    <property type="evidence" value="ECO:0007669"/>
    <property type="project" value="UniProtKB-UniRule"/>
</dbReference>
<comment type="caution">
    <text evidence="8">Lacks conserved residue(s) required for the propagation of feature annotation.</text>
</comment>
<dbReference type="GO" id="GO:0004349">
    <property type="term" value="F:glutamate 5-kinase activity"/>
    <property type="evidence" value="ECO:0007669"/>
    <property type="project" value="UniProtKB-UniRule"/>
</dbReference>
<feature type="binding site" evidence="8">
    <location>
        <position position="146"/>
    </location>
    <ligand>
        <name>substrate</name>
    </ligand>
</feature>
<comment type="similarity">
    <text evidence="8">Belongs to the glutamate 5-kinase family.</text>
</comment>
<evidence type="ECO:0000256" key="6">
    <source>
        <dbReference type="ARBA" id="ARBA00022777"/>
    </source>
</evidence>
<dbReference type="InterPro" id="IPR001057">
    <property type="entry name" value="Glu/AcGlu_kinase"/>
</dbReference>
<name>A0A517T8F5_9PLAN</name>
<keyword evidence="6 8" id="KW-0418">Kinase</keyword>
<evidence type="ECO:0000256" key="5">
    <source>
        <dbReference type="ARBA" id="ARBA00022741"/>
    </source>
</evidence>
<keyword evidence="11" id="KW-1185">Reference proteome</keyword>
<evidence type="ECO:0000313" key="10">
    <source>
        <dbReference type="EMBL" id="QDT64653.1"/>
    </source>
</evidence>
<dbReference type="OrthoDB" id="9804434at2"/>
<dbReference type="PANTHER" id="PTHR43654">
    <property type="entry name" value="GLUTAMATE 5-KINASE"/>
    <property type="match status" value="1"/>
</dbReference>
<keyword evidence="2 8" id="KW-0028">Amino-acid biosynthesis</keyword>
<evidence type="ECO:0000313" key="11">
    <source>
        <dbReference type="Proteomes" id="UP000319976"/>
    </source>
</evidence>
<evidence type="ECO:0000259" key="9">
    <source>
        <dbReference type="SMART" id="SM00359"/>
    </source>
</evidence>
<dbReference type="EC" id="2.7.2.11" evidence="8"/>
<sequence length="380" mass="41393">MDNLVRREIYETARTIVVKVGTNVLSRDDDTVNEEVIQRLADQIAAIRKSGRQVVLVSSGAVGAGMGLLSLTERPRDLAHLQAAAATGQARLIRLYDEAFKKHGTHAAQLLLTAEDFKHRDRYLNVRNTLYTLFEYGVVPIVNENDTVSVQEIKFGDNDQLASMVTSLLPDPLLVILSIVDGLYDGDPESEQSRPIRLVARWKDDLQSCVSSKKSARGTGGMSAKLKAIRNATTVGENVILASGRDPNILERIANGEEVGTLFLAEDSTMPAFKRWIGYTIEPHGTLHLDAGASQAVEQQGRSLLPIGVTAVDGDFKAGELIVLRDPSGRPFARGLSNYGSSDARQIIGRRTDAIADILGAVPYKEIVHRDNLVLIGTDD</sequence>
<dbReference type="SUPFAM" id="SSF53633">
    <property type="entry name" value="Carbamate kinase-like"/>
    <property type="match status" value="1"/>
</dbReference>
<organism evidence="10 11">
    <name type="scientific">Calycomorphotria hydatis</name>
    <dbReference type="NCBI Taxonomy" id="2528027"/>
    <lineage>
        <taxon>Bacteria</taxon>
        <taxon>Pseudomonadati</taxon>
        <taxon>Planctomycetota</taxon>
        <taxon>Planctomycetia</taxon>
        <taxon>Planctomycetales</taxon>
        <taxon>Planctomycetaceae</taxon>
        <taxon>Calycomorphotria</taxon>
    </lineage>
</organism>
<keyword evidence="7 8" id="KW-0067">ATP-binding</keyword>
<dbReference type="UniPathway" id="UPA00098">
    <property type="reaction ID" value="UER00359"/>
</dbReference>
<dbReference type="Gene3D" id="2.30.130.10">
    <property type="entry name" value="PUA domain"/>
    <property type="match status" value="1"/>
</dbReference>
<reference evidence="10 11" key="1">
    <citation type="submission" date="2019-02" db="EMBL/GenBank/DDBJ databases">
        <title>Deep-cultivation of Planctomycetes and their phenomic and genomic characterization uncovers novel biology.</title>
        <authorList>
            <person name="Wiegand S."/>
            <person name="Jogler M."/>
            <person name="Boedeker C."/>
            <person name="Pinto D."/>
            <person name="Vollmers J."/>
            <person name="Rivas-Marin E."/>
            <person name="Kohn T."/>
            <person name="Peeters S.H."/>
            <person name="Heuer A."/>
            <person name="Rast P."/>
            <person name="Oberbeckmann S."/>
            <person name="Bunk B."/>
            <person name="Jeske O."/>
            <person name="Meyerdierks A."/>
            <person name="Storesund J.E."/>
            <person name="Kallscheuer N."/>
            <person name="Luecker S."/>
            <person name="Lage O.M."/>
            <person name="Pohl T."/>
            <person name="Merkel B.J."/>
            <person name="Hornburger P."/>
            <person name="Mueller R.-W."/>
            <person name="Bruemmer F."/>
            <person name="Labrenz M."/>
            <person name="Spormann A.M."/>
            <person name="Op den Camp H."/>
            <person name="Overmann J."/>
            <person name="Amann R."/>
            <person name="Jetten M.S.M."/>
            <person name="Mascher T."/>
            <person name="Medema M.H."/>
            <person name="Devos D.P."/>
            <person name="Kaster A.-K."/>
            <person name="Ovreas L."/>
            <person name="Rohde M."/>
            <person name="Galperin M.Y."/>
            <person name="Jogler C."/>
        </authorList>
    </citation>
    <scope>NUCLEOTIDE SEQUENCE [LARGE SCALE GENOMIC DNA]</scope>
    <source>
        <strain evidence="10 11">V22</strain>
    </source>
</reference>
<dbReference type="NCBIfam" id="TIGR01027">
    <property type="entry name" value="proB"/>
    <property type="match status" value="1"/>
</dbReference>
<keyword evidence="3 8" id="KW-0641">Proline biosynthesis</keyword>
<dbReference type="CDD" id="cd21157">
    <property type="entry name" value="PUA_G5K"/>
    <property type="match status" value="1"/>
</dbReference>
<feature type="binding site" evidence="8">
    <location>
        <position position="59"/>
    </location>
    <ligand>
        <name>substrate</name>
    </ligand>
</feature>
<gene>
    <name evidence="8 10" type="primary">proB</name>
    <name evidence="10" type="ORF">V22_18930</name>
</gene>
<dbReference type="Proteomes" id="UP000319976">
    <property type="component" value="Chromosome"/>
</dbReference>
<comment type="function">
    <text evidence="8">Catalyzes the transfer of a phosphate group to glutamate to form L-glutamate 5-phosphate.</text>
</comment>
<keyword evidence="4 8" id="KW-0808">Transferase</keyword>
<evidence type="ECO:0000256" key="8">
    <source>
        <dbReference type="HAMAP-Rule" id="MF_00456"/>
    </source>
</evidence>
<evidence type="ECO:0000256" key="3">
    <source>
        <dbReference type="ARBA" id="ARBA00022650"/>
    </source>
</evidence>
<comment type="catalytic activity">
    <reaction evidence="8">
        <text>L-glutamate + ATP = L-glutamyl 5-phosphate + ADP</text>
        <dbReference type="Rhea" id="RHEA:14877"/>
        <dbReference type="ChEBI" id="CHEBI:29985"/>
        <dbReference type="ChEBI" id="CHEBI:30616"/>
        <dbReference type="ChEBI" id="CHEBI:58274"/>
        <dbReference type="ChEBI" id="CHEBI:456216"/>
        <dbReference type="EC" id="2.7.2.11"/>
    </reaction>
</comment>
<dbReference type="InterPro" id="IPR001048">
    <property type="entry name" value="Asp/Glu/Uridylate_kinase"/>
</dbReference>
<dbReference type="SUPFAM" id="SSF88697">
    <property type="entry name" value="PUA domain-like"/>
    <property type="match status" value="1"/>
</dbReference>
<proteinExistence type="inferred from homology"/>
<dbReference type="PIRSF" id="PIRSF000729">
    <property type="entry name" value="GK"/>
    <property type="match status" value="1"/>
</dbReference>
<evidence type="ECO:0000256" key="1">
    <source>
        <dbReference type="ARBA" id="ARBA00022490"/>
    </source>
</evidence>
<dbReference type="HAMAP" id="MF_00456">
    <property type="entry name" value="ProB"/>
    <property type="match status" value="1"/>
</dbReference>
<dbReference type="Gene3D" id="3.40.1160.10">
    <property type="entry name" value="Acetylglutamate kinase-like"/>
    <property type="match status" value="1"/>
</dbReference>
<evidence type="ECO:0000256" key="2">
    <source>
        <dbReference type="ARBA" id="ARBA00022605"/>
    </source>
</evidence>
<dbReference type="Pfam" id="PF01472">
    <property type="entry name" value="PUA"/>
    <property type="match status" value="1"/>
</dbReference>
<feature type="binding site" evidence="8">
    <location>
        <position position="19"/>
    </location>
    <ligand>
        <name>ATP</name>
        <dbReference type="ChEBI" id="CHEBI:30616"/>
    </ligand>
</feature>
<dbReference type="InterPro" id="IPR011529">
    <property type="entry name" value="Glu_5kinase"/>
</dbReference>
<dbReference type="AlphaFoldDB" id="A0A517T8F5"/>
<dbReference type="InterPro" id="IPR015947">
    <property type="entry name" value="PUA-like_sf"/>
</dbReference>
<comment type="pathway">
    <text evidence="8">Amino-acid biosynthesis; L-proline biosynthesis; L-glutamate 5-semialdehyde from L-glutamate: step 1/2.</text>
</comment>
<dbReference type="InterPro" id="IPR036974">
    <property type="entry name" value="PUA_sf"/>
</dbReference>
<dbReference type="InterPro" id="IPR002478">
    <property type="entry name" value="PUA"/>
</dbReference>
<keyword evidence="5 8" id="KW-0547">Nucleotide-binding</keyword>
<feature type="binding site" evidence="8">
    <location>
        <position position="158"/>
    </location>
    <ligand>
        <name>substrate</name>
    </ligand>
</feature>
<dbReference type="Pfam" id="PF00696">
    <property type="entry name" value="AA_kinase"/>
    <property type="match status" value="1"/>
</dbReference>